<proteinExistence type="predicted"/>
<organism evidence="2">
    <name type="scientific">Arundo donax</name>
    <name type="common">Giant reed</name>
    <name type="synonym">Donax arundinaceus</name>
    <dbReference type="NCBI Taxonomy" id="35708"/>
    <lineage>
        <taxon>Eukaryota</taxon>
        <taxon>Viridiplantae</taxon>
        <taxon>Streptophyta</taxon>
        <taxon>Embryophyta</taxon>
        <taxon>Tracheophyta</taxon>
        <taxon>Spermatophyta</taxon>
        <taxon>Magnoliopsida</taxon>
        <taxon>Liliopsida</taxon>
        <taxon>Poales</taxon>
        <taxon>Poaceae</taxon>
        <taxon>PACMAD clade</taxon>
        <taxon>Arundinoideae</taxon>
        <taxon>Arundineae</taxon>
        <taxon>Arundo</taxon>
    </lineage>
</organism>
<reference evidence="2" key="2">
    <citation type="journal article" date="2015" name="Data Brief">
        <title>Shoot transcriptome of the giant reed, Arundo donax.</title>
        <authorList>
            <person name="Barrero R.A."/>
            <person name="Guerrero F.D."/>
            <person name="Moolhuijzen P."/>
            <person name="Goolsby J.A."/>
            <person name="Tidwell J."/>
            <person name="Bellgard S.E."/>
            <person name="Bellgard M.I."/>
        </authorList>
    </citation>
    <scope>NUCLEOTIDE SEQUENCE</scope>
    <source>
        <tissue evidence="2">Shoot tissue taken approximately 20 cm above the soil surface</tissue>
    </source>
</reference>
<accession>A0A0A8ZDH5</accession>
<feature type="transmembrane region" description="Helical" evidence="1">
    <location>
        <begin position="68"/>
        <end position="87"/>
    </location>
</feature>
<reference evidence="2" key="1">
    <citation type="submission" date="2014-09" db="EMBL/GenBank/DDBJ databases">
        <authorList>
            <person name="Magalhaes I.L.F."/>
            <person name="Oliveira U."/>
            <person name="Santos F.R."/>
            <person name="Vidigal T.H.D.A."/>
            <person name="Brescovit A.D."/>
            <person name="Santos A.J."/>
        </authorList>
    </citation>
    <scope>NUCLEOTIDE SEQUENCE</scope>
    <source>
        <tissue evidence="2">Shoot tissue taken approximately 20 cm above the soil surface</tissue>
    </source>
</reference>
<dbReference type="AlphaFoldDB" id="A0A0A8ZDH5"/>
<protein>
    <submittedName>
        <fullName evidence="2">Uncharacterized protein</fullName>
    </submittedName>
</protein>
<evidence type="ECO:0000313" key="2">
    <source>
        <dbReference type="EMBL" id="JAD35698.1"/>
    </source>
</evidence>
<keyword evidence="1" id="KW-0812">Transmembrane</keyword>
<keyword evidence="1" id="KW-0472">Membrane</keyword>
<name>A0A0A8ZDH5_ARUDO</name>
<evidence type="ECO:0000256" key="1">
    <source>
        <dbReference type="SAM" id="Phobius"/>
    </source>
</evidence>
<feature type="transmembrane region" description="Helical" evidence="1">
    <location>
        <begin position="38"/>
        <end position="56"/>
    </location>
</feature>
<keyword evidence="1" id="KW-1133">Transmembrane helix</keyword>
<dbReference type="EMBL" id="GBRH01262197">
    <property type="protein sequence ID" value="JAD35698.1"/>
    <property type="molecule type" value="Transcribed_RNA"/>
</dbReference>
<sequence length="133" mass="15680">MQFIDALIWFLVSSSYGYCGTKRYSSTQQSFWFVEHRFFLLQAVATNCLMSRILLLRTLYQHFFFERNYQHIAVVLMMMPAIIIMATKRTLLQHTSRCRILTKISQLAARLPKVVTVKAMMMATSLQYSTFWT</sequence>